<dbReference type="GO" id="GO:0016301">
    <property type="term" value="F:kinase activity"/>
    <property type="evidence" value="ECO:0007669"/>
    <property type="project" value="UniProtKB-KW"/>
</dbReference>
<dbReference type="Gene3D" id="1.10.510.10">
    <property type="entry name" value="Transferase(Phosphotransferase) domain 1"/>
    <property type="match status" value="1"/>
</dbReference>
<dbReference type="Proteomes" id="UP000179807">
    <property type="component" value="Unassembled WGS sequence"/>
</dbReference>
<dbReference type="RefSeq" id="XP_068355977.1">
    <property type="nucleotide sequence ID" value="XM_068507047.1"/>
</dbReference>
<dbReference type="VEuPathDB" id="TrichDB:TRFO_29912"/>
<gene>
    <name evidence="1" type="ORF">TRFO_29912</name>
</gene>
<dbReference type="SUPFAM" id="SSF56112">
    <property type="entry name" value="Protein kinase-like (PK-like)"/>
    <property type="match status" value="1"/>
</dbReference>
<dbReference type="EMBL" id="MLAK01000850">
    <property type="protein sequence ID" value="OHT02841.1"/>
    <property type="molecule type" value="Genomic_DNA"/>
</dbReference>
<protein>
    <submittedName>
        <fullName evidence="1">CAMK family protein kinase</fullName>
    </submittedName>
</protein>
<accession>A0A1J4JUM4</accession>
<dbReference type="GeneID" id="94841751"/>
<organism evidence="1 2">
    <name type="scientific">Tritrichomonas foetus</name>
    <dbReference type="NCBI Taxonomy" id="1144522"/>
    <lineage>
        <taxon>Eukaryota</taxon>
        <taxon>Metamonada</taxon>
        <taxon>Parabasalia</taxon>
        <taxon>Tritrichomonadida</taxon>
        <taxon>Tritrichomonadidae</taxon>
        <taxon>Tritrichomonas</taxon>
    </lineage>
</organism>
<keyword evidence="2" id="KW-1185">Reference proteome</keyword>
<comment type="caution">
    <text evidence="1">The sequence shown here is derived from an EMBL/GenBank/DDBJ whole genome shotgun (WGS) entry which is preliminary data.</text>
</comment>
<evidence type="ECO:0000313" key="2">
    <source>
        <dbReference type="Proteomes" id="UP000179807"/>
    </source>
</evidence>
<name>A0A1J4JUM4_9EUKA</name>
<dbReference type="OrthoDB" id="10477041at2759"/>
<reference evidence="1" key="1">
    <citation type="submission" date="2016-10" db="EMBL/GenBank/DDBJ databases">
        <authorList>
            <person name="Benchimol M."/>
            <person name="Almeida L.G."/>
            <person name="Vasconcelos A.T."/>
            <person name="Perreira-Neves A."/>
            <person name="Rosa I.A."/>
            <person name="Tasca T."/>
            <person name="Bogo M.R."/>
            <person name="de Souza W."/>
        </authorList>
    </citation>
    <scope>NUCLEOTIDE SEQUENCE [LARGE SCALE GENOMIC DNA]</scope>
    <source>
        <strain evidence="1">K</strain>
    </source>
</reference>
<sequence length="283" mass="32201">MPDFHPNIKDLIGRMMTVDPSQRITMEQIKNHPAFRFGLPITYVVPKPVPFPDFCAPMDPSILSADMIHSLTKIGLQQEEIKYEMMSNESNPVKIFVMLLSRHIQITELPWEHAIRHLRVDDYDPGIDSSIDQLNNQFNNNQFNNVLNANVPVQNLPNRSKGPIQDISSPEGFSLASRPDWATFTSGMRIVDFDVDENFGPVMTSLWVLMNAVEQILINCGFIFFHPNDLMIYGKNENDAYAIVEAIFTSQESLLLHLQLRNATPEERDNLCRALSEISALSL</sequence>
<keyword evidence="1" id="KW-0808">Transferase</keyword>
<dbReference type="AlphaFoldDB" id="A0A1J4JUM4"/>
<proteinExistence type="predicted"/>
<keyword evidence="1" id="KW-0418">Kinase</keyword>
<dbReference type="InterPro" id="IPR011009">
    <property type="entry name" value="Kinase-like_dom_sf"/>
</dbReference>
<evidence type="ECO:0000313" key="1">
    <source>
        <dbReference type="EMBL" id="OHT02841.1"/>
    </source>
</evidence>